<reference evidence="1 2" key="1">
    <citation type="submission" date="2018-06" db="EMBL/GenBank/DDBJ databases">
        <authorList>
            <consortium name="Pathogen Informatics"/>
            <person name="Doyle S."/>
        </authorList>
    </citation>
    <scope>NUCLEOTIDE SEQUENCE [LARGE SCALE GENOMIC DNA]</scope>
    <source>
        <strain evidence="1 2">NCTC9637</strain>
    </source>
</reference>
<accession>A0A377W2L5</accession>
<dbReference type="Proteomes" id="UP000255099">
    <property type="component" value="Unassembled WGS sequence"/>
</dbReference>
<protein>
    <submittedName>
        <fullName evidence="1">MarR family transcriptional regulator</fullName>
    </submittedName>
</protein>
<dbReference type="EMBL" id="UGLB01000003">
    <property type="protein sequence ID" value="STT48913.1"/>
    <property type="molecule type" value="Genomic_DNA"/>
</dbReference>
<sequence length="41" mass="5036">MNRSKRWLTILREEILTAITPQEQEQTQRVLEKLLREVEKK</sequence>
<evidence type="ECO:0000313" key="1">
    <source>
        <dbReference type="EMBL" id="STT48913.1"/>
    </source>
</evidence>
<dbReference type="AlphaFoldDB" id="A0A377W2L5"/>
<name>A0A377W2L5_KLEPN</name>
<proteinExistence type="predicted"/>
<evidence type="ECO:0000313" key="2">
    <source>
        <dbReference type="Proteomes" id="UP000255099"/>
    </source>
</evidence>
<gene>
    <name evidence="1" type="ORF">NCTC9637_03861</name>
</gene>
<organism evidence="1 2">
    <name type="scientific">Klebsiella pneumoniae</name>
    <dbReference type="NCBI Taxonomy" id="573"/>
    <lineage>
        <taxon>Bacteria</taxon>
        <taxon>Pseudomonadati</taxon>
        <taxon>Pseudomonadota</taxon>
        <taxon>Gammaproteobacteria</taxon>
        <taxon>Enterobacterales</taxon>
        <taxon>Enterobacteriaceae</taxon>
        <taxon>Klebsiella/Raoultella group</taxon>
        <taxon>Klebsiella</taxon>
        <taxon>Klebsiella pneumoniae complex</taxon>
    </lineage>
</organism>